<dbReference type="EMBL" id="BBMR01000006">
    <property type="protein sequence ID" value="GAL20445.1"/>
    <property type="molecule type" value="Genomic_DNA"/>
</dbReference>
<gene>
    <name evidence="3" type="ORF">JCM19235_3447</name>
</gene>
<dbReference type="Gene3D" id="2.40.160.40">
    <property type="entry name" value="monomeric porin ompg"/>
    <property type="match status" value="1"/>
</dbReference>
<dbReference type="OrthoDB" id="5817226at2"/>
<dbReference type="InterPro" id="IPR053713">
    <property type="entry name" value="Bact_OM_Channel_sf"/>
</dbReference>
<dbReference type="GO" id="GO:0015772">
    <property type="term" value="P:oligosaccharide transport"/>
    <property type="evidence" value="ECO:0007669"/>
    <property type="project" value="TreeGrafter"/>
</dbReference>
<keyword evidence="4" id="KW-1185">Reference proteome</keyword>
<comment type="caution">
    <text evidence="3">The sequence shown here is derived from an EMBL/GenBank/DDBJ whole genome shotgun (WGS) entry which is preliminary data.</text>
</comment>
<feature type="chain" id="PRO_5001862836" description="N-acetylneuraminic acid outer membrane channel protein NanC" evidence="2">
    <location>
        <begin position="22"/>
        <end position="258"/>
    </location>
</feature>
<accession>A0A090RYC1</accession>
<evidence type="ECO:0000256" key="2">
    <source>
        <dbReference type="SAM" id="SignalP"/>
    </source>
</evidence>
<dbReference type="InterPro" id="IPR009331">
    <property type="entry name" value="Oligogalacturonate-sp_porin"/>
</dbReference>
<dbReference type="STRING" id="990268.JCM19235_3447"/>
<sequence>MKLKQSALGVALVLLAGSAAATSLDYRTEYKHDSEDWAHRIKISDSTKVAGGKLAFGVEQKFQSETNDDEVGSQDFWKGVSRGDSEFSWDYTKTVGESGKWYIQPGMPITFGSNKTTWKPQFRVGYKADFGLTTALRYRHEFQVFNANGGTTNLAGGGKLDRTDSTIQQGKLTLTGSYKFAKDSQFKDLKLSYEANYNHNYDNVRLANDKNWEWDLGIKAGYQIGDFQPYLELWTIDGLSSATNERQLRTRLGLKYSF</sequence>
<name>A0A090RYC1_9VIBR</name>
<dbReference type="GO" id="GO:0009279">
    <property type="term" value="C:cell outer membrane"/>
    <property type="evidence" value="ECO:0007669"/>
    <property type="project" value="TreeGrafter"/>
</dbReference>
<proteinExistence type="predicted"/>
<evidence type="ECO:0008006" key="5">
    <source>
        <dbReference type="Google" id="ProtNLM"/>
    </source>
</evidence>
<dbReference type="Pfam" id="PF06178">
    <property type="entry name" value="KdgM"/>
    <property type="match status" value="1"/>
</dbReference>
<dbReference type="PANTHER" id="PTHR38105:SF5">
    <property type="entry name" value="OUTER MEMBRANE PROTEIN"/>
    <property type="match status" value="1"/>
</dbReference>
<evidence type="ECO:0000313" key="3">
    <source>
        <dbReference type="EMBL" id="GAL20445.1"/>
    </source>
</evidence>
<protein>
    <recommendedName>
        <fullName evidence="5">N-acetylneuraminic acid outer membrane channel protein NanC</fullName>
    </recommendedName>
</protein>
<keyword evidence="1 2" id="KW-0732">Signal</keyword>
<reference evidence="3 4" key="1">
    <citation type="submission" date="2014-09" db="EMBL/GenBank/DDBJ databases">
        <title>Vibrio maritimus JCM 19235. (C45) whole genome shotgun sequence.</title>
        <authorList>
            <person name="Sawabe T."/>
            <person name="Meirelles P."/>
            <person name="Nakanishi M."/>
            <person name="Sayaka M."/>
            <person name="Hattori M."/>
            <person name="Ohkuma M."/>
        </authorList>
    </citation>
    <scope>NUCLEOTIDE SEQUENCE [LARGE SCALE GENOMIC DNA]</scope>
    <source>
        <strain evidence="4">JCM19235</strain>
    </source>
</reference>
<evidence type="ECO:0000256" key="1">
    <source>
        <dbReference type="ARBA" id="ARBA00022729"/>
    </source>
</evidence>
<dbReference type="GO" id="GO:0015288">
    <property type="term" value="F:porin activity"/>
    <property type="evidence" value="ECO:0007669"/>
    <property type="project" value="TreeGrafter"/>
</dbReference>
<evidence type="ECO:0000313" key="4">
    <source>
        <dbReference type="Proteomes" id="UP000029228"/>
    </source>
</evidence>
<organism evidence="3 4">
    <name type="scientific">Vibrio maritimus</name>
    <dbReference type="NCBI Taxonomy" id="990268"/>
    <lineage>
        <taxon>Bacteria</taxon>
        <taxon>Pseudomonadati</taxon>
        <taxon>Pseudomonadota</taxon>
        <taxon>Gammaproteobacteria</taxon>
        <taxon>Vibrionales</taxon>
        <taxon>Vibrionaceae</taxon>
        <taxon>Vibrio</taxon>
    </lineage>
</organism>
<reference evidence="3 4" key="2">
    <citation type="submission" date="2014-09" db="EMBL/GenBank/DDBJ databases">
        <authorList>
            <consortium name="NBRP consortium"/>
            <person name="Sawabe T."/>
            <person name="Meirelles P."/>
            <person name="Nakanishi M."/>
            <person name="Sayaka M."/>
            <person name="Hattori M."/>
            <person name="Ohkuma M."/>
        </authorList>
    </citation>
    <scope>NUCLEOTIDE SEQUENCE [LARGE SCALE GENOMIC DNA]</scope>
    <source>
        <strain evidence="4">JCM19235</strain>
    </source>
</reference>
<dbReference type="PANTHER" id="PTHR38105">
    <property type="entry name" value="OUTER MEMBRANE PROTEIN-RELATED-RELATED"/>
    <property type="match status" value="1"/>
</dbReference>
<dbReference type="AlphaFoldDB" id="A0A090RYC1"/>
<feature type="signal peptide" evidence="2">
    <location>
        <begin position="1"/>
        <end position="21"/>
    </location>
</feature>
<dbReference type="Proteomes" id="UP000029228">
    <property type="component" value="Unassembled WGS sequence"/>
</dbReference>